<dbReference type="HOGENOM" id="CLU_2356687_0_0_14"/>
<protein>
    <submittedName>
        <fullName evidence="2">Uncharacterized protein</fullName>
    </submittedName>
</protein>
<dbReference type="EMBL" id="AE017332">
    <property type="protein sequence ID" value="AAV27700.1"/>
    <property type="molecule type" value="Genomic_DNA"/>
</dbReference>
<accession>Q601X5</accession>
<reference evidence="2 3" key="1">
    <citation type="journal article" date="2004" name="J. Bacteriol.">
        <title>The genome sequence of Mycoplasma hyopneumoniae strain 232, the agent of swine mycoplasmosis.</title>
        <authorList>
            <person name="Minion F.C."/>
            <person name="Lefkowitz E.J."/>
            <person name="Madsen M.L."/>
            <person name="Cleary B.J."/>
            <person name="Swartzell S.M."/>
            <person name="Mahairas G.G."/>
        </authorList>
    </citation>
    <scope>NUCLEOTIDE SEQUENCE [LARGE SCALE GENOMIC DNA]</scope>
    <source>
        <strain evidence="2 3">232</strain>
    </source>
</reference>
<organism evidence="2 3">
    <name type="scientific">Mesomycoplasma hyopneumoniae (strain 232)</name>
    <name type="common">Mycoplasma hyopneumoniae</name>
    <dbReference type="NCBI Taxonomy" id="295358"/>
    <lineage>
        <taxon>Bacteria</taxon>
        <taxon>Bacillati</taxon>
        <taxon>Mycoplasmatota</taxon>
        <taxon>Mycoplasmoidales</taxon>
        <taxon>Metamycoplasmataceae</taxon>
        <taxon>Mesomycoplasma</taxon>
    </lineage>
</organism>
<dbReference type="KEGG" id="mhy:mhp076"/>
<proteinExistence type="predicted"/>
<keyword evidence="1" id="KW-1133">Transmembrane helix</keyword>
<dbReference type="Proteomes" id="UP000006822">
    <property type="component" value="Chromosome"/>
</dbReference>
<dbReference type="AlphaFoldDB" id="Q601X5"/>
<name>Q601X5_MESH2</name>
<feature type="transmembrane region" description="Helical" evidence="1">
    <location>
        <begin position="77"/>
        <end position="95"/>
    </location>
</feature>
<keyword evidence="1" id="KW-0472">Membrane</keyword>
<evidence type="ECO:0000313" key="3">
    <source>
        <dbReference type="Proteomes" id="UP000006822"/>
    </source>
</evidence>
<sequence length="96" mass="10906">MTVIWVLVSGLNEEDAGLKTPWKVPKELITNFPCFLTTSAVIPKNSFKTSSIFFIGRLVLIAICSISSFLFILMTPFITKIIINFTLFSYFFVIFL</sequence>
<gene>
    <name evidence="2" type="ordered locus">mhp076</name>
</gene>
<keyword evidence="1" id="KW-0812">Transmembrane</keyword>
<evidence type="ECO:0000313" key="2">
    <source>
        <dbReference type="EMBL" id="AAV27700.1"/>
    </source>
</evidence>
<evidence type="ECO:0000256" key="1">
    <source>
        <dbReference type="SAM" id="Phobius"/>
    </source>
</evidence>
<feature type="transmembrane region" description="Helical" evidence="1">
    <location>
        <begin position="52"/>
        <end position="71"/>
    </location>
</feature>